<feature type="domain" description="Bacterial bifunctional deaminase-reductase C-terminal" evidence="4">
    <location>
        <begin position="61"/>
        <end position="162"/>
    </location>
</feature>
<dbReference type="Gene3D" id="3.40.430.10">
    <property type="entry name" value="Dihydrofolate Reductase, subunit A"/>
    <property type="match status" value="1"/>
</dbReference>
<name>A0A841JSQ2_9BACT</name>
<dbReference type="PANTHER" id="PTHR38011:SF7">
    <property type="entry name" value="2,5-DIAMINO-6-RIBOSYLAMINO-4(3H)-PYRIMIDINONE 5'-PHOSPHATE REDUCTASE"/>
    <property type="match status" value="1"/>
</dbReference>
<organism evidence="5 6">
    <name type="scientific">Silvibacterium bohemicum</name>
    <dbReference type="NCBI Taxonomy" id="1577686"/>
    <lineage>
        <taxon>Bacteria</taxon>
        <taxon>Pseudomonadati</taxon>
        <taxon>Acidobacteriota</taxon>
        <taxon>Terriglobia</taxon>
        <taxon>Terriglobales</taxon>
        <taxon>Acidobacteriaceae</taxon>
        <taxon>Silvibacterium</taxon>
    </lineage>
</organism>
<evidence type="ECO:0000313" key="6">
    <source>
        <dbReference type="Proteomes" id="UP000538666"/>
    </source>
</evidence>
<dbReference type="PANTHER" id="PTHR38011">
    <property type="entry name" value="DIHYDROFOLATE REDUCTASE FAMILY PROTEIN (AFU_ORTHOLOGUE AFUA_8G06820)"/>
    <property type="match status" value="1"/>
</dbReference>
<keyword evidence="6" id="KW-1185">Reference proteome</keyword>
<comment type="pathway">
    <text evidence="1">Cofactor biosynthesis; riboflavin biosynthesis.</text>
</comment>
<evidence type="ECO:0000256" key="2">
    <source>
        <dbReference type="ARBA" id="ARBA00022857"/>
    </source>
</evidence>
<dbReference type="Pfam" id="PF01872">
    <property type="entry name" value="RibD_C"/>
    <property type="match status" value="1"/>
</dbReference>
<dbReference type="AlphaFoldDB" id="A0A841JSQ2"/>
<dbReference type="InterPro" id="IPR050765">
    <property type="entry name" value="Riboflavin_Biosynth_HTPR"/>
</dbReference>
<proteinExistence type="predicted"/>
<keyword evidence="3" id="KW-0560">Oxidoreductase</keyword>
<dbReference type="InterPro" id="IPR024072">
    <property type="entry name" value="DHFR-like_dom_sf"/>
</dbReference>
<accession>A0A841JSQ2</accession>
<dbReference type="InterPro" id="IPR002734">
    <property type="entry name" value="RibDG_C"/>
</dbReference>
<dbReference type="GO" id="GO:0008703">
    <property type="term" value="F:5-amino-6-(5-phosphoribosylamino)uracil reductase activity"/>
    <property type="evidence" value="ECO:0007669"/>
    <property type="project" value="InterPro"/>
</dbReference>
<protein>
    <submittedName>
        <fullName evidence="5">Riboflavin biosynthesis pyrimidine reductase</fullName>
    </submittedName>
</protein>
<dbReference type="Proteomes" id="UP000538666">
    <property type="component" value="Unassembled WGS sequence"/>
</dbReference>
<gene>
    <name evidence="5" type="ORF">HNQ77_002385</name>
</gene>
<evidence type="ECO:0000256" key="1">
    <source>
        <dbReference type="ARBA" id="ARBA00005104"/>
    </source>
</evidence>
<dbReference type="GO" id="GO:0009231">
    <property type="term" value="P:riboflavin biosynthetic process"/>
    <property type="evidence" value="ECO:0007669"/>
    <property type="project" value="InterPro"/>
</dbReference>
<dbReference type="RefSeq" id="WP_184084829.1">
    <property type="nucleotide sequence ID" value="NZ_JACHEK010000004.1"/>
</dbReference>
<evidence type="ECO:0000256" key="3">
    <source>
        <dbReference type="ARBA" id="ARBA00023002"/>
    </source>
</evidence>
<evidence type="ECO:0000313" key="5">
    <source>
        <dbReference type="EMBL" id="MBB6144433.1"/>
    </source>
</evidence>
<dbReference type="EMBL" id="JACHEK010000004">
    <property type="protein sequence ID" value="MBB6144433.1"/>
    <property type="molecule type" value="Genomic_DNA"/>
</dbReference>
<keyword evidence="2" id="KW-0521">NADP</keyword>
<sequence length="189" mass="20719">MRKYSAASGPFVGDTERGVPAGPQSVFVARQTESYAISVDPNGVRNWITNELAGDHLICLLSEQVSQDYLELLHRLGISYVVSGHKDVDIEAALSELSTHFGIHTLLLKGDSQVNQSAMQAGWVDEVSLLIVPAIASSNIAPSSRDVLHVQGNATMLKLKFVERRNHDILWVRYDVVRRGGDDRSAIPT</sequence>
<dbReference type="SUPFAM" id="SSF53597">
    <property type="entry name" value="Dihydrofolate reductase-like"/>
    <property type="match status" value="1"/>
</dbReference>
<comment type="caution">
    <text evidence="5">The sequence shown here is derived from an EMBL/GenBank/DDBJ whole genome shotgun (WGS) entry which is preliminary data.</text>
</comment>
<evidence type="ECO:0000259" key="4">
    <source>
        <dbReference type="Pfam" id="PF01872"/>
    </source>
</evidence>
<reference evidence="5 6" key="1">
    <citation type="submission" date="2020-08" db="EMBL/GenBank/DDBJ databases">
        <title>Genomic Encyclopedia of Type Strains, Phase IV (KMG-IV): sequencing the most valuable type-strain genomes for metagenomic binning, comparative biology and taxonomic classification.</title>
        <authorList>
            <person name="Goeker M."/>
        </authorList>
    </citation>
    <scope>NUCLEOTIDE SEQUENCE [LARGE SCALE GENOMIC DNA]</scope>
    <source>
        <strain evidence="5 6">DSM 103733</strain>
    </source>
</reference>